<comment type="caution">
    <text evidence="3">The sequence shown here is derived from an EMBL/GenBank/DDBJ whole genome shotgun (WGS) entry which is preliminary data.</text>
</comment>
<evidence type="ECO:0000313" key="3">
    <source>
        <dbReference type="EMBL" id="MBK6088313.1"/>
    </source>
</evidence>
<feature type="chain" id="PRO_5037251134" description="DUF3298 domain-containing protein" evidence="2">
    <location>
        <begin position="27"/>
        <end position="466"/>
    </location>
</feature>
<gene>
    <name evidence="3" type="ORF">JKK62_06520</name>
</gene>
<dbReference type="AlphaFoldDB" id="A0A934WQM6"/>
<keyword evidence="2" id="KW-0732">Signal</keyword>
<feature type="signal peptide" evidence="2">
    <location>
        <begin position="1"/>
        <end position="26"/>
    </location>
</feature>
<keyword evidence="4" id="KW-1185">Reference proteome</keyword>
<accession>A0A934WQM6</accession>
<feature type="region of interest" description="Disordered" evidence="1">
    <location>
        <begin position="32"/>
        <end position="51"/>
    </location>
</feature>
<dbReference type="Proteomes" id="UP000633365">
    <property type="component" value="Unassembled WGS sequence"/>
</dbReference>
<evidence type="ECO:0008006" key="5">
    <source>
        <dbReference type="Google" id="ProtNLM"/>
    </source>
</evidence>
<sequence length="466" mass="52202">MSYNIVHKISSAVCILALLFCLTACGNNKNTAGDTETATSDTAPMLKDPDNMPEVTLSADIDWQSLYYERLRSLDSEAYPRCALIYLNNDEVPELVLDTDDENHDDMLTYITENGLFTISEDLMAAEQTDFSYLEKTGRFLLSNKDSQIINNVADKTTGKATTQRSRYAWICYFNGELQDITYYLTEDRLGDGDPYTKISDLTQNPSVSVKADLPSAIKDYYDVDQAKTPEFMSVDGMIDSLKGDRKAPDRKAGDYSGDVHSLVSTYKDVSGKVVISNKEKTLHYRIPQIDLEGEEIEAINKEILELFNEGVAMIENPDRKATDHPGYQTADYSVYGQNGVLSLVISTIGFGGSDSPDQHFIYNIDITAKKKIDNLCLLNSYGVDPQLIETAFTEQVGQFFTKDQFPAGTSEDVIDDLYRETVEMFSPVDVFNLIYFDDAGNPTVLYRQKQLAGEPYVEKALTLYP</sequence>
<dbReference type="EMBL" id="JAEQMG010000048">
    <property type="protein sequence ID" value="MBK6088313.1"/>
    <property type="molecule type" value="Genomic_DNA"/>
</dbReference>
<evidence type="ECO:0000313" key="4">
    <source>
        <dbReference type="Proteomes" id="UP000633365"/>
    </source>
</evidence>
<dbReference type="RefSeq" id="WP_201427211.1">
    <property type="nucleotide sequence ID" value="NZ_JAEQMG010000048.1"/>
</dbReference>
<reference evidence="3" key="1">
    <citation type="submission" date="2021-01" db="EMBL/GenBank/DDBJ databases">
        <title>Genome public.</title>
        <authorList>
            <person name="Liu C."/>
            <person name="Sun Q."/>
        </authorList>
    </citation>
    <scope>NUCLEOTIDE SEQUENCE</scope>
    <source>
        <strain evidence="3">M6</strain>
    </source>
</reference>
<protein>
    <recommendedName>
        <fullName evidence="5">DUF3298 domain-containing protein</fullName>
    </recommendedName>
</protein>
<evidence type="ECO:0000256" key="1">
    <source>
        <dbReference type="SAM" id="MobiDB-lite"/>
    </source>
</evidence>
<evidence type="ECO:0000256" key="2">
    <source>
        <dbReference type="SAM" id="SignalP"/>
    </source>
</evidence>
<organism evidence="3 4">
    <name type="scientific">Ruminococcus difficilis</name>
    <dbReference type="NCBI Taxonomy" id="2763069"/>
    <lineage>
        <taxon>Bacteria</taxon>
        <taxon>Bacillati</taxon>
        <taxon>Bacillota</taxon>
        <taxon>Clostridia</taxon>
        <taxon>Eubacteriales</taxon>
        <taxon>Oscillospiraceae</taxon>
        <taxon>Ruminococcus</taxon>
    </lineage>
</organism>
<name>A0A934WQM6_9FIRM</name>
<proteinExistence type="predicted"/>
<feature type="compositionally biased region" description="Polar residues" evidence="1">
    <location>
        <begin position="32"/>
        <end position="42"/>
    </location>
</feature>